<dbReference type="GO" id="GO:0030894">
    <property type="term" value="C:replisome"/>
    <property type="evidence" value="ECO:0007669"/>
    <property type="project" value="InterPro"/>
</dbReference>
<dbReference type="HOGENOM" id="CLU_166075_1_1_4"/>
<dbReference type="PATRIC" id="fig|1208918.3.peg.361"/>
<dbReference type="EMBL" id="CP003804">
    <property type="protein sequence ID" value="AGF47661.1"/>
    <property type="molecule type" value="Genomic_DNA"/>
</dbReference>
<keyword evidence="2" id="KW-1185">Reference proteome</keyword>
<organism evidence="1 2">
    <name type="scientific">Candidatus Kinetoplastidibacterium crithidiae TCC036E</name>
    <dbReference type="NCBI Taxonomy" id="1208918"/>
    <lineage>
        <taxon>Bacteria</taxon>
        <taxon>Pseudomonadati</taxon>
        <taxon>Pseudomonadota</taxon>
        <taxon>Betaproteobacteria</taxon>
        <taxon>Candidatus Kinetoplastidibacterium</taxon>
    </lineage>
</organism>
<dbReference type="InterPro" id="IPR012340">
    <property type="entry name" value="NA-bd_OB-fold"/>
</dbReference>
<dbReference type="eggNOG" id="COG2965">
    <property type="taxonomic scope" value="Bacteria"/>
</dbReference>
<accession>M1LU82</accession>
<sequence length="98" mass="11163">MNFLSLNARILNRDSIRYNYAGIPVLEMTLSSFSKVLEYNIERNINLTIKAIALGTLAISLDKTPYDKEFFATGFLAPIYKNSVILRFHLQKITSSDD</sequence>
<dbReference type="InterPro" id="IPR023646">
    <property type="entry name" value="Prisomal_replication_PriB"/>
</dbReference>
<name>M1LU82_9PROT</name>
<reference evidence="1 2" key="1">
    <citation type="journal article" date="2013" name="Genome Biol. Evol.">
        <title>Genome evolution and phylogenomic analysis of candidatus kinetoplastibacterium, the betaproteobacterial endosymbionts of strigomonas and angomonas.</title>
        <authorList>
            <person name="Alves J.M."/>
            <person name="Serrano M.G."/>
            <person name="Maia da Silva F."/>
            <person name="Voegtly L.J."/>
            <person name="Matveyev A.V."/>
            <person name="Teixeira M.M."/>
            <person name="Camargo E.P."/>
            <person name="Buck G.A."/>
        </authorList>
    </citation>
    <scope>NUCLEOTIDE SEQUENCE [LARGE SCALE GENOMIC DNA]</scope>
    <source>
        <strain evidence="1 2">TCC036E</strain>
    </source>
</reference>
<dbReference type="RefSeq" id="WP_015389109.1">
    <property type="nucleotide sequence ID" value="NC_020283.1"/>
</dbReference>
<protein>
    <submittedName>
        <fullName evidence="1">Primosomal replication protein N</fullName>
    </submittedName>
</protein>
<dbReference type="KEGG" id="kct:CDEE_0647"/>
<gene>
    <name evidence="1" type="ORF">CDEE_0647</name>
</gene>
<proteinExistence type="predicted"/>
<dbReference type="STRING" id="1208918.CDEE_0647"/>
<dbReference type="Gene3D" id="2.40.50.140">
    <property type="entry name" value="Nucleic acid-binding proteins"/>
    <property type="match status" value="1"/>
</dbReference>
<dbReference type="GO" id="GO:0006260">
    <property type="term" value="P:DNA replication"/>
    <property type="evidence" value="ECO:0007669"/>
    <property type="project" value="InterPro"/>
</dbReference>
<dbReference type="GO" id="GO:0003697">
    <property type="term" value="F:single-stranded DNA binding"/>
    <property type="evidence" value="ECO:0007669"/>
    <property type="project" value="InterPro"/>
</dbReference>
<dbReference type="Proteomes" id="UP000011686">
    <property type="component" value="Chromosome"/>
</dbReference>
<evidence type="ECO:0000313" key="2">
    <source>
        <dbReference type="Proteomes" id="UP000011686"/>
    </source>
</evidence>
<dbReference type="AlphaFoldDB" id="M1LU82"/>
<dbReference type="SUPFAM" id="SSF50249">
    <property type="entry name" value="Nucleic acid-binding proteins"/>
    <property type="match status" value="1"/>
</dbReference>
<dbReference type="Pfam" id="PF22657">
    <property type="entry name" value="SSB_1"/>
    <property type="match status" value="1"/>
</dbReference>
<evidence type="ECO:0000313" key="1">
    <source>
        <dbReference type="EMBL" id="AGF47661.1"/>
    </source>
</evidence>